<evidence type="ECO:0000313" key="1">
    <source>
        <dbReference type="EMBL" id="OAF06688.1"/>
    </source>
</evidence>
<evidence type="ECO:0000313" key="2">
    <source>
        <dbReference type="Proteomes" id="UP000076959"/>
    </source>
</evidence>
<gene>
    <name evidence="1" type="ORF">AYJ54_19395</name>
</gene>
<dbReference type="Proteomes" id="UP000076959">
    <property type="component" value="Unassembled WGS sequence"/>
</dbReference>
<dbReference type="AlphaFoldDB" id="A0A176YL78"/>
<dbReference type="Pfam" id="PF11010">
    <property type="entry name" value="DUF2848"/>
    <property type="match status" value="1"/>
</dbReference>
<dbReference type="SUPFAM" id="SSF56529">
    <property type="entry name" value="FAH"/>
    <property type="match status" value="1"/>
</dbReference>
<dbReference type="InterPro" id="IPR036663">
    <property type="entry name" value="Fumarylacetoacetase_C_sf"/>
</dbReference>
<dbReference type="STRING" id="1505087.AYJ54_19395"/>
<dbReference type="OrthoDB" id="9792678at2"/>
<name>A0A176YL78_9BRAD</name>
<sequence>MLLQFDRLANDRTDRVGVEIHSLIIAGWAGRDAAAIEHHIEELAALGISRPSTTPLYYRVAAQTLTQENRLTVLGPDSSGEVEPVIVAMADGLWVGIGSDHTDRKAEASGIALSKQLCGKPVGSQLWCYGSVEDHWDELVLRSWATIDGKRVLYQDSPVSSLRTPRDLIRRHTGSSTLPAGTLMFCGTPGAIGGIRPGTRFEMELSDPVLDRKLTHSYDVDVLPVVS</sequence>
<organism evidence="1 2">
    <name type="scientific">Bradyrhizobium centrolobii</name>
    <dbReference type="NCBI Taxonomy" id="1505087"/>
    <lineage>
        <taxon>Bacteria</taxon>
        <taxon>Pseudomonadati</taxon>
        <taxon>Pseudomonadota</taxon>
        <taxon>Alphaproteobacteria</taxon>
        <taxon>Hyphomicrobiales</taxon>
        <taxon>Nitrobacteraceae</taxon>
        <taxon>Bradyrhizobium</taxon>
    </lineage>
</organism>
<dbReference type="RefSeq" id="WP_063702759.1">
    <property type="nucleotide sequence ID" value="NZ_LUUB01000074.1"/>
</dbReference>
<dbReference type="InterPro" id="IPR021269">
    <property type="entry name" value="DUF2848"/>
</dbReference>
<dbReference type="GO" id="GO:0003824">
    <property type="term" value="F:catalytic activity"/>
    <property type="evidence" value="ECO:0007669"/>
    <property type="project" value="InterPro"/>
</dbReference>
<evidence type="ECO:0008006" key="3">
    <source>
        <dbReference type="Google" id="ProtNLM"/>
    </source>
</evidence>
<dbReference type="Gene3D" id="3.90.850.10">
    <property type="entry name" value="Fumarylacetoacetase-like, C-terminal domain"/>
    <property type="match status" value="1"/>
</dbReference>
<reference evidence="1 2" key="1">
    <citation type="submission" date="2016-03" db="EMBL/GenBank/DDBJ databases">
        <title>Draft Genome Sequence of the Strain BR 10245 (Bradyrhizobium sp.) isolated from nodules of Centrolobium paraense.</title>
        <authorList>
            <person name="Simoes-Araujo J.L.Sr."/>
            <person name="Barauna A.C."/>
            <person name="Silva K."/>
            <person name="Zilli J.E."/>
        </authorList>
    </citation>
    <scope>NUCLEOTIDE SEQUENCE [LARGE SCALE GENOMIC DNA]</scope>
    <source>
        <strain evidence="1 2">BR 10245</strain>
    </source>
</reference>
<comment type="caution">
    <text evidence="1">The sequence shown here is derived from an EMBL/GenBank/DDBJ whole genome shotgun (WGS) entry which is preliminary data.</text>
</comment>
<accession>A0A176YL78</accession>
<keyword evidence="2" id="KW-1185">Reference proteome</keyword>
<proteinExistence type="predicted"/>
<protein>
    <recommendedName>
        <fullName evidence="3">DUF2848 domain-containing protein</fullName>
    </recommendedName>
</protein>
<dbReference type="EMBL" id="LUUB01000074">
    <property type="protein sequence ID" value="OAF06688.1"/>
    <property type="molecule type" value="Genomic_DNA"/>
</dbReference>